<proteinExistence type="predicted"/>
<reference evidence="3" key="1">
    <citation type="journal article" date="2013" name="New Phytol.">
        <title>Comparative genomic and transcriptomic analyses reveal the hemibiotrophic stage shift of Colletotrichum fungi.</title>
        <authorList>
            <person name="Gan P."/>
            <person name="Ikeda K."/>
            <person name="Irieda H."/>
            <person name="Narusaka M."/>
            <person name="O'Connell R.J."/>
            <person name="Narusaka Y."/>
            <person name="Takano Y."/>
            <person name="Kubo Y."/>
            <person name="Shirasu K."/>
        </authorList>
    </citation>
    <scope>NUCLEOTIDE SEQUENCE [LARGE SCALE GENOMIC DNA]</scope>
    <source>
        <strain evidence="3">104-T / ATCC 96160 / CBS 514.97 / LARS 414 / MAFF 240422</strain>
    </source>
</reference>
<name>A0A484FAP0_COLOR</name>
<comment type="caution">
    <text evidence="2">The sequence shown here is derived from an EMBL/GenBank/DDBJ whole genome shotgun (WGS) entry which is preliminary data.</text>
</comment>
<dbReference type="EMBL" id="AMCV02000049">
    <property type="protein sequence ID" value="TDZ14585.1"/>
    <property type="molecule type" value="Genomic_DNA"/>
</dbReference>
<reference evidence="3" key="2">
    <citation type="journal article" date="2019" name="Mol. Plant Microbe Interact.">
        <title>Genome sequence resources for four phytopathogenic fungi from the Colletotrichum orbiculare species complex.</title>
        <authorList>
            <person name="Gan P."/>
            <person name="Tsushima A."/>
            <person name="Narusaka M."/>
            <person name="Narusaka Y."/>
            <person name="Takano Y."/>
            <person name="Kubo Y."/>
            <person name="Shirasu K."/>
        </authorList>
    </citation>
    <scope>GENOME REANNOTATION</scope>
    <source>
        <strain evidence="3">104-T / ATCC 96160 / CBS 514.97 / LARS 414 / MAFF 240422</strain>
    </source>
</reference>
<feature type="compositionally biased region" description="Basic and acidic residues" evidence="1">
    <location>
        <begin position="80"/>
        <end position="92"/>
    </location>
</feature>
<evidence type="ECO:0000313" key="2">
    <source>
        <dbReference type="EMBL" id="TDZ14585.1"/>
    </source>
</evidence>
<sequence>MCKKHALPCTDSGDIDYAAMKREIDLSPGQLCSGCGPKFVCPPRDGFDARCCVWRAYPDVEADQATDDKTENTSLLSSPRRADENAMRLETD</sequence>
<dbReference type="AlphaFoldDB" id="A0A484FAP0"/>
<dbReference type="Proteomes" id="UP000014480">
    <property type="component" value="Unassembled WGS sequence"/>
</dbReference>
<keyword evidence="3" id="KW-1185">Reference proteome</keyword>
<feature type="region of interest" description="Disordered" evidence="1">
    <location>
        <begin position="63"/>
        <end position="92"/>
    </location>
</feature>
<accession>A0A484FAP0</accession>
<gene>
    <name evidence="2" type="ORF">Cob_v012495</name>
</gene>
<organism evidence="2 3">
    <name type="scientific">Colletotrichum orbiculare (strain 104-T / ATCC 96160 / CBS 514.97 / LARS 414 / MAFF 240422)</name>
    <name type="common">Cucumber anthracnose fungus</name>
    <name type="synonym">Colletotrichum lagenarium</name>
    <dbReference type="NCBI Taxonomy" id="1213857"/>
    <lineage>
        <taxon>Eukaryota</taxon>
        <taxon>Fungi</taxon>
        <taxon>Dikarya</taxon>
        <taxon>Ascomycota</taxon>
        <taxon>Pezizomycotina</taxon>
        <taxon>Sordariomycetes</taxon>
        <taxon>Hypocreomycetidae</taxon>
        <taxon>Glomerellales</taxon>
        <taxon>Glomerellaceae</taxon>
        <taxon>Colletotrichum</taxon>
        <taxon>Colletotrichum orbiculare species complex</taxon>
    </lineage>
</organism>
<evidence type="ECO:0000256" key="1">
    <source>
        <dbReference type="SAM" id="MobiDB-lite"/>
    </source>
</evidence>
<protein>
    <submittedName>
        <fullName evidence="2">Uncharacterized protein</fullName>
    </submittedName>
</protein>
<evidence type="ECO:0000313" key="3">
    <source>
        <dbReference type="Proteomes" id="UP000014480"/>
    </source>
</evidence>